<feature type="region of interest" description="Disordered" evidence="1">
    <location>
        <begin position="1"/>
        <end position="28"/>
    </location>
</feature>
<dbReference type="InterPro" id="IPR053258">
    <property type="entry name" value="Ca-permeable_cation_channel"/>
</dbReference>
<keyword evidence="4" id="KW-1185">Reference proteome</keyword>
<evidence type="ECO:0000313" key="4">
    <source>
        <dbReference type="Proteomes" id="UP001630127"/>
    </source>
</evidence>
<feature type="transmembrane region" description="Helical" evidence="2">
    <location>
        <begin position="107"/>
        <end position="128"/>
    </location>
</feature>
<evidence type="ECO:0000256" key="2">
    <source>
        <dbReference type="SAM" id="Phobius"/>
    </source>
</evidence>
<comment type="caution">
    <text evidence="3">The sequence shown here is derived from an EMBL/GenBank/DDBJ whole genome shotgun (WGS) entry which is preliminary data.</text>
</comment>
<dbReference type="Proteomes" id="UP001630127">
    <property type="component" value="Unassembled WGS sequence"/>
</dbReference>
<evidence type="ECO:0008006" key="5">
    <source>
        <dbReference type="Google" id="ProtNLM"/>
    </source>
</evidence>
<feature type="compositionally biased region" description="Polar residues" evidence="1">
    <location>
        <begin position="18"/>
        <end position="28"/>
    </location>
</feature>
<dbReference type="PANTHER" id="PTHR34115:SF6">
    <property type="entry name" value="PROTEIN, PUTATIVE-RELATED"/>
    <property type="match status" value="1"/>
</dbReference>
<keyword evidence="2" id="KW-0812">Transmembrane</keyword>
<evidence type="ECO:0000313" key="3">
    <source>
        <dbReference type="EMBL" id="KAL3516935.1"/>
    </source>
</evidence>
<keyword evidence="2" id="KW-0472">Membrane</keyword>
<sequence length="178" mass="19874">MNSPAVIQPDHEIRWGGDQSQSSNTRTSDGALIRQHGDWTPPCHIIFKFFIPSLLAVVAVKYQAISKDPSTTRPFQTWSFLISIFLYSLVLFAANQSRKLYDNYLKSLDRFALACVVVSSLSLIALLLPRFPGLLVLCTSWALTVLISTFPVVRCTYNGLFTRIKTALDSAARKLFTG</sequence>
<evidence type="ECO:0000256" key="1">
    <source>
        <dbReference type="SAM" id="MobiDB-lite"/>
    </source>
</evidence>
<dbReference type="PANTHER" id="PTHR34115">
    <property type="entry name" value="PROTEIN, PUTATIVE-RELATED"/>
    <property type="match status" value="1"/>
</dbReference>
<feature type="transmembrane region" description="Helical" evidence="2">
    <location>
        <begin position="134"/>
        <end position="153"/>
    </location>
</feature>
<feature type="transmembrane region" description="Helical" evidence="2">
    <location>
        <begin position="45"/>
        <end position="65"/>
    </location>
</feature>
<organism evidence="3 4">
    <name type="scientific">Cinchona calisaya</name>
    <dbReference type="NCBI Taxonomy" id="153742"/>
    <lineage>
        <taxon>Eukaryota</taxon>
        <taxon>Viridiplantae</taxon>
        <taxon>Streptophyta</taxon>
        <taxon>Embryophyta</taxon>
        <taxon>Tracheophyta</taxon>
        <taxon>Spermatophyta</taxon>
        <taxon>Magnoliopsida</taxon>
        <taxon>eudicotyledons</taxon>
        <taxon>Gunneridae</taxon>
        <taxon>Pentapetalae</taxon>
        <taxon>asterids</taxon>
        <taxon>lamiids</taxon>
        <taxon>Gentianales</taxon>
        <taxon>Rubiaceae</taxon>
        <taxon>Cinchonoideae</taxon>
        <taxon>Cinchoneae</taxon>
        <taxon>Cinchona</taxon>
    </lineage>
</organism>
<protein>
    <recommendedName>
        <fullName evidence="5">PRA1 family protein</fullName>
    </recommendedName>
</protein>
<proteinExistence type="predicted"/>
<feature type="transmembrane region" description="Helical" evidence="2">
    <location>
        <begin position="77"/>
        <end position="95"/>
    </location>
</feature>
<keyword evidence="2" id="KW-1133">Transmembrane helix</keyword>
<reference evidence="3 4" key="1">
    <citation type="submission" date="2024-11" db="EMBL/GenBank/DDBJ databases">
        <title>A near-complete genome assembly of Cinchona calisaya.</title>
        <authorList>
            <person name="Lian D.C."/>
            <person name="Zhao X.W."/>
            <person name="Wei L."/>
        </authorList>
    </citation>
    <scope>NUCLEOTIDE SEQUENCE [LARGE SCALE GENOMIC DNA]</scope>
    <source>
        <tissue evidence="3">Nenye</tissue>
    </source>
</reference>
<accession>A0ABD2ZBT2</accession>
<name>A0ABD2ZBT2_9GENT</name>
<dbReference type="AlphaFoldDB" id="A0ABD2ZBT2"/>
<gene>
    <name evidence="3" type="ORF">ACH5RR_023837</name>
</gene>
<dbReference type="EMBL" id="JBJUIK010000010">
    <property type="protein sequence ID" value="KAL3516935.1"/>
    <property type="molecule type" value="Genomic_DNA"/>
</dbReference>